<evidence type="ECO:0000313" key="2">
    <source>
        <dbReference type="Proteomes" id="UP001054945"/>
    </source>
</evidence>
<protein>
    <submittedName>
        <fullName evidence="1">Uncharacterized protein</fullName>
    </submittedName>
</protein>
<proteinExistence type="predicted"/>
<accession>A0AAV4YFN5</accession>
<evidence type="ECO:0000313" key="1">
    <source>
        <dbReference type="EMBL" id="GIZ05064.1"/>
    </source>
</evidence>
<reference evidence="1 2" key="1">
    <citation type="submission" date="2021-06" db="EMBL/GenBank/DDBJ databases">
        <title>Caerostris extrusa draft genome.</title>
        <authorList>
            <person name="Kono N."/>
            <person name="Arakawa K."/>
        </authorList>
    </citation>
    <scope>NUCLEOTIDE SEQUENCE [LARGE SCALE GENOMIC DNA]</scope>
</reference>
<dbReference type="AlphaFoldDB" id="A0AAV4YFN5"/>
<dbReference type="Proteomes" id="UP001054945">
    <property type="component" value="Unassembled WGS sequence"/>
</dbReference>
<sequence>MAAKTTLALCFFVSEPKGIKPKTGDCITFCTPWRQADSLILLIQSPLWRFRELGRSVESKPTIGYQTNPSEIGILCITKKNEVVKIIEGKSHPHSLNNPGAMRSKGEIANQRFPPNLPAESKMRCPLLITNQHVKPNTPNVLIENRQLPSQVGIIGSLHRKND</sequence>
<comment type="caution">
    <text evidence="1">The sequence shown here is derived from an EMBL/GenBank/DDBJ whole genome shotgun (WGS) entry which is preliminary data.</text>
</comment>
<name>A0AAV4YFN5_CAEEX</name>
<dbReference type="EMBL" id="BPLR01019198">
    <property type="protein sequence ID" value="GIZ05064.1"/>
    <property type="molecule type" value="Genomic_DNA"/>
</dbReference>
<gene>
    <name evidence="1" type="ORF">CEXT_501941</name>
</gene>
<keyword evidence="2" id="KW-1185">Reference proteome</keyword>
<organism evidence="1 2">
    <name type="scientific">Caerostris extrusa</name>
    <name type="common">Bark spider</name>
    <name type="synonym">Caerostris bankana</name>
    <dbReference type="NCBI Taxonomy" id="172846"/>
    <lineage>
        <taxon>Eukaryota</taxon>
        <taxon>Metazoa</taxon>
        <taxon>Ecdysozoa</taxon>
        <taxon>Arthropoda</taxon>
        <taxon>Chelicerata</taxon>
        <taxon>Arachnida</taxon>
        <taxon>Araneae</taxon>
        <taxon>Araneomorphae</taxon>
        <taxon>Entelegynae</taxon>
        <taxon>Araneoidea</taxon>
        <taxon>Araneidae</taxon>
        <taxon>Caerostris</taxon>
    </lineage>
</organism>